<reference evidence="2" key="2">
    <citation type="submission" date="2020-09" db="EMBL/GenBank/DDBJ databases">
        <authorList>
            <person name="Sun Q."/>
            <person name="Ohkuma M."/>
        </authorList>
    </citation>
    <scope>NUCLEOTIDE SEQUENCE</scope>
    <source>
        <strain evidence="2">JCM 3086</strain>
    </source>
</reference>
<proteinExistence type="predicted"/>
<gene>
    <name evidence="2" type="ORF">GCM10010121_049100</name>
</gene>
<feature type="domain" description="N-acetyltransferase" evidence="1">
    <location>
        <begin position="151"/>
        <end position="292"/>
    </location>
</feature>
<dbReference type="Proteomes" id="UP000657574">
    <property type="component" value="Unassembled WGS sequence"/>
</dbReference>
<evidence type="ECO:0000259" key="1">
    <source>
        <dbReference type="PROSITE" id="PS51186"/>
    </source>
</evidence>
<dbReference type="RefSeq" id="WP_189313401.1">
    <property type="nucleotide sequence ID" value="NZ_BMQA01000016.1"/>
</dbReference>
<dbReference type="PROSITE" id="PS51186">
    <property type="entry name" value="GNAT"/>
    <property type="match status" value="1"/>
</dbReference>
<reference evidence="2" key="1">
    <citation type="journal article" date="2014" name="Int. J. Syst. Evol. Microbiol.">
        <title>Complete genome sequence of Corynebacterium casei LMG S-19264T (=DSM 44701T), isolated from a smear-ripened cheese.</title>
        <authorList>
            <consortium name="US DOE Joint Genome Institute (JGI-PGF)"/>
            <person name="Walter F."/>
            <person name="Albersmeier A."/>
            <person name="Kalinowski J."/>
            <person name="Ruckert C."/>
        </authorList>
    </citation>
    <scope>NUCLEOTIDE SEQUENCE</scope>
    <source>
        <strain evidence="2">JCM 3086</strain>
    </source>
</reference>
<dbReference type="AlphaFoldDB" id="A0A917NVA3"/>
<dbReference type="Pfam" id="PF08445">
    <property type="entry name" value="FR47"/>
    <property type="match status" value="1"/>
</dbReference>
<organism evidence="2 3">
    <name type="scientific">Streptomyces brasiliensis</name>
    <dbReference type="NCBI Taxonomy" id="1954"/>
    <lineage>
        <taxon>Bacteria</taxon>
        <taxon>Bacillati</taxon>
        <taxon>Actinomycetota</taxon>
        <taxon>Actinomycetes</taxon>
        <taxon>Kitasatosporales</taxon>
        <taxon>Streptomycetaceae</taxon>
        <taxon>Streptomyces</taxon>
    </lineage>
</organism>
<comment type="caution">
    <text evidence="2">The sequence shown here is derived from an EMBL/GenBank/DDBJ whole genome shotgun (WGS) entry which is preliminary data.</text>
</comment>
<evidence type="ECO:0000313" key="2">
    <source>
        <dbReference type="EMBL" id="GGJ32105.1"/>
    </source>
</evidence>
<protein>
    <submittedName>
        <fullName evidence="2">N-acetyltransferase</fullName>
    </submittedName>
</protein>
<dbReference type="EMBL" id="BMQA01000016">
    <property type="protein sequence ID" value="GGJ32105.1"/>
    <property type="molecule type" value="Genomic_DNA"/>
</dbReference>
<dbReference type="GO" id="GO:0016747">
    <property type="term" value="F:acyltransferase activity, transferring groups other than amino-acyl groups"/>
    <property type="evidence" value="ECO:0007669"/>
    <property type="project" value="InterPro"/>
</dbReference>
<accession>A0A917NVA3</accession>
<evidence type="ECO:0000313" key="3">
    <source>
        <dbReference type="Proteomes" id="UP000657574"/>
    </source>
</evidence>
<dbReference type="InterPro" id="IPR013653">
    <property type="entry name" value="GCN5-like_dom"/>
</dbReference>
<dbReference type="SUPFAM" id="SSF55729">
    <property type="entry name" value="Acyl-CoA N-acyltransferases (Nat)"/>
    <property type="match status" value="1"/>
</dbReference>
<keyword evidence="3" id="KW-1185">Reference proteome</keyword>
<sequence length="292" mass="31358">MSIDHTWYLTEDLDDFLSRAGGFLRSRPALHTVPLTVTEALRTRGLYVYGPQAPLFGVLEDGDTGKVRATLLQTPPYPLGVTALTAREAEALATHLHVLGHPLSGVSAVRDTAEAFAGAWERLTGEPVNVHQQQRLYRLGGLTTPEPAPEGRARLAEDRDRGLLVRWIEEFCTAVGQPGLLSPTEWTDARLAHDGVTLWETSDGTPTAMASLTPSVGGQVRVAAVYTPAGLRGRGYAGAVTAEVSRRARNAGTDEVLLFTDLANPTSNGLYQRIGYRGVADFTMYDFGGGGS</sequence>
<dbReference type="Gene3D" id="3.40.630.30">
    <property type="match status" value="1"/>
</dbReference>
<name>A0A917NVA3_9ACTN</name>
<dbReference type="InterPro" id="IPR016181">
    <property type="entry name" value="Acyl_CoA_acyltransferase"/>
</dbReference>
<dbReference type="InterPro" id="IPR000182">
    <property type="entry name" value="GNAT_dom"/>
</dbReference>